<dbReference type="Pfam" id="PF12937">
    <property type="entry name" value="F-box-like"/>
    <property type="match status" value="1"/>
</dbReference>
<gene>
    <name evidence="2" type="ORF">EXIGLDRAFT_764241</name>
</gene>
<dbReference type="AlphaFoldDB" id="A0A165LA28"/>
<dbReference type="Proteomes" id="UP000077266">
    <property type="component" value="Unassembled WGS sequence"/>
</dbReference>
<dbReference type="EMBL" id="KV425928">
    <property type="protein sequence ID" value="KZV97581.1"/>
    <property type="molecule type" value="Genomic_DNA"/>
</dbReference>
<evidence type="ECO:0000259" key="1">
    <source>
        <dbReference type="Pfam" id="PF12937"/>
    </source>
</evidence>
<sequence length="279" mass="31865">MLLALPDELVLHIFELSTERKAVEGRHRPDNCALLRLALTCRRLSALGRHILYRDVVLGTTYDRTKSSRTFIVQSTRDSLAAFFNSPVRWTAITRSAHVALGTERKYNLCRFTRVHHPSCLADISPLFSLPTLQTLSLDVHFDVEHHDGNWGDSLRSARIRELRYTHRTRDMGPALLRALVFACVESLERLVLELYLPSDSDGDATAAVVQEWLRLPEATHLRSIRISRGCTSLYNSPGRRDQPYLREETDQQLVQYPRPGTRVEAANFNVPFNFSSHC</sequence>
<evidence type="ECO:0000313" key="2">
    <source>
        <dbReference type="EMBL" id="KZV97581.1"/>
    </source>
</evidence>
<name>A0A165LA28_EXIGL</name>
<dbReference type="InterPro" id="IPR001810">
    <property type="entry name" value="F-box_dom"/>
</dbReference>
<keyword evidence="3" id="KW-1185">Reference proteome</keyword>
<protein>
    <recommendedName>
        <fullName evidence="1">F-box domain-containing protein</fullName>
    </recommendedName>
</protein>
<evidence type="ECO:0000313" key="3">
    <source>
        <dbReference type="Proteomes" id="UP000077266"/>
    </source>
</evidence>
<accession>A0A165LA28</accession>
<proteinExistence type="predicted"/>
<dbReference type="InParanoid" id="A0A165LA28"/>
<organism evidence="2 3">
    <name type="scientific">Exidia glandulosa HHB12029</name>
    <dbReference type="NCBI Taxonomy" id="1314781"/>
    <lineage>
        <taxon>Eukaryota</taxon>
        <taxon>Fungi</taxon>
        <taxon>Dikarya</taxon>
        <taxon>Basidiomycota</taxon>
        <taxon>Agaricomycotina</taxon>
        <taxon>Agaricomycetes</taxon>
        <taxon>Auriculariales</taxon>
        <taxon>Exidiaceae</taxon>
        <taxon>Exidia</taxon>
    </lineage>
</organism>
<feature type="domain" description="F-box" evidence="1">
    <location>
        <begin position="3"/>
        <end position="57"/>
    </location>
</feature>
<reference evidence="2 3" key="1">
    <citation type="journal article" date="2016" name="Mol. Biol. Evol.">
        <title>Comparative Genomics of Early-Diverging Mushroom-Forming Fungi Provides Insights into the Origins of Lignocellulose Decay Capabilities.</title>
        <authorList>
            <person name="Nagy L.G."/>
            <person name="Riley R."/>
            <person name="Tritt A."/>
            <person name="Adam C."/>
            <person name="Daum C."/>
            <person name="Floudas D."/>
            <person name="Sun H."/>
            <person name="Yadav J.S."/>
            <person name="Pangilinan J."/>
            <person name="Larsson K.H."/>
            <person name="Matsuura K."/>
            <person name="Barry K."/>
            <person name="Labutti K."/>
            <person name="Kuo R."/>
            <person name="Ohm R.A."/>
            <person name="Bhattacharya S.S."/>
            <person name="Shirouzu T."/>
            <person name="Yoshinaga Y."/>
            <person name="Martin F.M."/>
            <person name="Grigoriev I.V."/>
            <person name="Hibbett D.S."/>
        </authorList>
    </citation>
    <scope>NUCLEOTIDE SEQUENCE [LARGE SCALE GENOMIC DNA]</scope>
    <source>
        <strain evidence="2 3">HHB12029</strain>
    </source>
</reference>